<keyword evidence="3 7" id="KW-0813">Transport</keyword>
<dbReference type="PIRSF" id="PIRSF000090">
    <property type="entry name" value="Beta-ETF"/>
    <property type="match status" value="1"/>
</dbReference>
<organism evidence="9 10">
    <name type="scientific">Mycena pura</name>
    <dbReference type="NCBI Taxonomy" id="153505"/>
    <lineage>
        <taxon>Eukaryota</taxon>
        <taxon>Fungi</taxon>
        <taxon>Dikarya</taxon>
        <taxon>Basidiomycota</taxon>
        <taxon>Agaricomycotina</taxon>
        <taxon>Agaricomycetes</taxon>
        <taxon>Agaricomycetidae</taxon>
        <taxon>Agaricales</taxon>
        <taxon>Marasmiineae</taxon>
        <taxon>Mycenaceae</taxon>
        <taxon>Mycena</taxon>
    </lineage>
</organism>
<dbReference type="InterPro" id="IPR012255">
    <property type="entry name" value="ETF_b"/>
</dbReference>
<comment type="cofactor">
    <cofactor evidence="7">
        <name>AMP</name>
        <dbReference type="ChEBI" id="CHEBI:456215"/>
    </cofactor>
    <text evidence="7">Binds 1 AMP per subunit.</text>
</comment>
<comment type="subunit">
    <text evidence="7">Heterodimer of an alpha and a beta subunit.</text>
</comment>
<evidence type="ECO:0000313" key="10">
    <source>
        <dbReference type="Proteomes" id="UP001219525"/>
    </source>
</evidence>
<dbReference type="InterPro" id="IPR014730">
    <property type="entry name" value="ETF_a/b_N"/>
</dbReference>
<evidence type="ECO:0000256" key="7">
    <source>
        <dbReference type="PIRNR" id="PIRNR000090"/>
    </source>
</evidence>
<dbReference type="Pfam" id="PF01012">
    <property type="entry name" value="ETF"/>
    <property type="match status" value="1"/>
</dbReference>
<proteinExistence type="inferred from homology"/>
<comment type="cofactor">
    <cofactor evidence="7">
        <name>FAD</name>
        <dbReference type="ChEBI" id="CHEBI:57692"/>
    </cofactor>
    <text evidence="7">Binds 1 FAD per dimer.</text>
</comment>
<comment type="subcellular location">
    <subcellularLocation>
        <location evidence="1 7">Mitochondrion matrix</location>
    </subcellularLocation>
</comment>
<keyword evidence="7" id="KW-0496">Mitochondrion</keyword>
<dbReference type="Gene3D" id="3.40.50.620">
    <property type="entry name" value="HUPs"/>
    <property type="match status" value="1"/>
</dbReference>
<dbReference type="PROSITE" id="PS01065">
    <property type="entry name" value="ETF_BETA"/>
    <property type="match status" value="1"/>
</dbReference>
<dbReference type="PANTHER" id="PTHR21294">
    <property type="entry name" value="ELECTRON TRANSFER FLAVOPROTEIN BETA-SUBUNIT"/>
    <property type="match status" value="1"/>
</dbReference>
<dbReference type="InterPro" id="IPR000049">
    <property type="entry name" value="ET-Flavoprotein_bsu_CS"/>
</dbReference>
<dbReference type="SMART" id="SM00893">
    <property type="entry name" value="ETF"/>
    <property type="match status" value="1"/>
</dbReference>
<dbReference type="GO" id="GO:0009063">
    <property type="term" value="P:amino acid catabolic process"/>
    <property type="evidence" value="ECO:0007669"/>
    <property type="project" value="TreeGrafter"/>
</dbReference>
<comment type="similarity">
    <text evidence="2 7">Belongs to the ETF beta-subunit/FixA family.</text>
</comment>
<evidence type="ECO:0000256" key="1">
    <source>
        <dbReference type="ARBA" id="ARBA00004305"/>
    </source>
</evidence>
<evidence type="ECO:0000313" key="9">
    <source>
        <dbReference type="EMBL" id="KAJ7207992.1"/>
    </source>
</evidence>
<evidence type="ECO:0000256" key="6">
    <source>
        <dbReference type="ARBA" id="ARBA00070315"/>
    </source>
</evidence>
<keyword evidence="10" id="KW-1185">Reference proteome</keyword>
<comment type="caution">
    <text evidence="9">The sequence shown here is derived from an EMBL/GenBank/DDBJ whole genome shotgun (WGS) entry which is preliminary data.</text>
</comment>
<comment type="function">
    <text evidence="5 7">The electron transfer flavoprotein serves as a specific electron acceptor for several dehydrogenases, including five acyl-CoA dehydrogenases, glutaryl-CoA and sarcosine dehydrogenase. It transfers the electrons to the main mitochondrial respiratory chain via ETF-ubiquinone oxidoreductase (ETF dehydrogenase).</text>
</comment>
<dbReference type="InterPro" id="IPR014729">
    <property type="entry name" value="Rossmann-like_a/b/a_fold"/>
</dbReference>
<dbReference type="GO" id="GO:0005759">
    <property type="term" value="C:mitochondrial matrix"/>
    <property type="evidence" value="ECO:0007669"/>
    <property type="project" value="UniProtKB-SubCell"/>
</dbReference>
<dbReference type="Proteomes" id="UP001219525">
    <property type="component" value="Unassembled WGS sequence"/>
</dbReference>
<keyword evidence="4 7" id="KW-0249">Electron transport</keyword>
<name>A0AAD6VF26_9AGAR</name>
<evidence type="ECO:0000256" key="3">
    <source>
        <dbReference type="ARBA" id="ARBA00022448"/>
    </source>
</evidence>
<dbReference type="SUPFAM" id="SSF52402">
    <property type="entry name" value="Adenine nucleotide alpha hydrolases-like"/>
    <property type="match status" value="1"/>
</dbReference>
<evidence type="ECO:0000256" key="5">
    <source>
        <dbReference type="ARBA" id="ARBA00025416"/>
    </source>
</evidence>
<dbReference type="FunFam" id="3.40.50.620:FF:000011">
    <property type="entry name" value="Electron transfer flavoprotein subunit beta"/>
    <property type="match status" value="1"/>
</dbReference>
<evidence type="ECO:0000256" key="2">
    <source>
        <dbReference type="ARBA" id="ARBA00007557"/>
    </source>
</evidence>
<dbReference type="InterPro" id="IPR033948">
    <property type="entry name" value="ETF_beta_N"/>
</dbReference>
<feature type="domain" description="Electron transfer flavoprotein alpha/beta-subunit N-terminal" evidence="8">
    <location>
        <begin position="32"/>
        <end position="230"/>
    </location>
</feature>
<sequence length="269" mass="28644">MRPTGARLLNILVPVKRAVDYAVKIRVNPQQTGVDLNVKHSMNPFDEIAVEEAVRLRERLKEAVTSIKVVTIGPPKAAETLRTALAMGADAALHVEIPESAPAPEPLGVARALAAVIEQQRGAGNAVDLVIMGKQAIDDDAGQTGQMLAGLLGWAQATFASRVDLDVAAGAATVLREIDGGAEEIRCRLPLVVTTDLRLNEPRYASLPNIMKAKKKPIEKLAPADLSVDLTPRLETLKVTEPPVRVGGSKVQNVDELVAKLKEAGFTAV</sequence>
<dbReference type="EMBL" id="JARJCW010000035">
    <property type="protein sequence ID" value="KAJ7207992.1"/>
    <property type="molecule type" value="Genomic_DNA"/>
</dbReference>
<evidence type="ECO:0000256" key="4">
    <source>
        <dbReference type="ARBA" id="ARBA00022982"/>
    </source>
</evidence>
<dbReference type="GO" id="GO:0009055">
    <property type="term" value="F:electron transfer activity"/>
    <property type="evidence" value="ECO:0007669"/>
    <property type="project" value="InterPro"/>
</dbReference>
<protein>
    <recommendedName>
        <fullName evidence="6 7">Probable electron transfer flavoprotein subunit beta</fullName>
    </recommendedName>
</protein>
<dbReference type="GO" id="GO:0033539">
    <property type="term" value="P:fatty acid beta-oxidation using acyl-CoA dehydrogenase"/>
    <property type="evidence" value="ECO:0007669"/>
    <property type="project" value="TreeGrafter"/>
</dbReference>
<evidence type="ECO:0000259" key="8">
    <source>
        <dbReference type="SMART" id="SM00893"/>
    </source>
</evidence>
<accession>A0AAD6VF26</accession>
<dbReference type="AlphaFoldDB" id="A0AAD6VF26"/>
<reference evidence="9" key="1">
    <citation type="submission" date="2023-03" db="EMBL/GenBank/DDBJ databases">
        <title>Massive genome expansion in bonnet fungi (Mycena s.s.) driven by repeated elements and novel gene families across ecological guilds.</title>
        <authorList>
            <consortium name="Lawrence Berkeley National Laboratory"/>
            <person name="Harder C.B."/>
            <person name="Miyauchi S."/>
            <person name="Viragh M."/>
            <person name="Kuo A."/>
            <person name="Thoen E."/>
            <person name="Andreopoulos B."/>
            <person name="Lu D."/>
            <person name="Skrede I."/>
            <person name="Drula E."/>
            <person name="Henrissat B."/>
            <person name="Morin E."/>
            <person name="Kohler A."/>
            <person name="Barry K."/>
            <person name="LaButti K."/>
            <person name="Morin E."/>
            <person name="Salamov A."/>
            <person name="Lipzen A."/>
            <person name="Mereny Z."/>
            <person name="Hegedus B."/>
            <person name="Baldrian P."/>
            <person name="Stursova M."/>
            <person name="Weitz H."/>
            <person name="Taylor A."/>
            <person name="Grigoriev I.V."/>
            <person name="Nagy L.G."/>
            <person name="Martin F."/>
            <person name="Kauserud H."/>
        </authorList>
    </citation>
    <scope>NUCLEOTIDE SEQUENCE</scope>
    <source>
        <strain evidence="9">9144</strain>
    </source>
</reference>
<dbReference type="CDD" id="cd01714">
    <property type="entry name" value="ETF_beta"/>
    <property type="match status" value="1"/>
</dbReference>
<gene>
    <name evidence="9" type="ORF">GGX14DRAFT_521815</name>
</gene>
<dbReference type="PANTHER" id="PTHR21294:SF8">
    <property type="entry name" value="ELECTRON TRANSFER FLAVOPROTEIN SUBUNIT BETA"/>
    <property type="match status" value="1"/>
</dbReference>